<protein>
    <recommendedName>
        <fullName evidence="2">DUF6534 domain-containing protein</fullName>
    </recommendedName>
</protein>
<feature type="transmembrane region" description="Helical" evidence="1">
    <location>
        <begin position="145"/>
        <end position="164"/>
    </location>
</feature>
<dbReference type="OrthoDB" id="2993818at2759"/>
<evidence type="ECO:0000259" key="2">
    <source>
        <dbReference type="Pfam" id="PF20152"/>
    </source>
</evidence>
<dbReference type="EMBL" id="JACAZI010000002">
    <property type="protein sequence ID" value="KAF7368727.1"/>
    <property type="molecule type" value="Genomic_DNA"/>
</dbReference>
<evidence type="ECO:0000313" key="3">
    <source>
        <dbReference type="EMBL" id="KAF7368727.1"/>
    </source>
</evidence>
<proteinExistence type="predicted"/>
<keyword evidence="4" id="KW-1185">Reference proteome</keyword>
<dbReference type="Pfam" id="PF20152">
    <property type="entry name" value="DUF6534"/>
    <property type="match status" value="1"/>
</dbReference>
<feature type="transmembrane region" description="Helical" evidence="1">
    <location>
        <begin position="226"/>
        <end position="247"/>
    </location>
</feature>
<keyword evidence="1" id="KW-1133">Transmembrane helix</keyword>
<organism evidence="3 4">
    <name type="scientific">Mycena venus</name>
    <dbReference type="NCBI Taxonomy" id="2733690"/>
    <lineage>
        <taxon>Eukaryota</taxon>
        <taxon>Fungi</taxon>
        <taxon>Dikarya</taxon>
        <taxon>Basidiomycota</taxon>
        <taxon>Agaricomycotina</taxon>
        <taxon>Agaricomycetes</taxon>
        <taxon>Agaricomycetidae</taxon>
        <taxon>Agaricales</taxon>
        <taxon>Marasmiineae</taxon>
        <taxon>Mycenaceae</taxon>
        <taxon>Mycena</taxon>
    </lineage>
</organism>
<name>A0A8H7DD99_9AGAR</name>
<feature type="transmembrane region" description="Helical" evidence="1">
    <location>
        <begin position="184"/>
        <end position="205"/>
    </location>
</feature>
<feature type="transmembrane region" description="Helical" evidence="1">
    <location>
        <begin position="65"/>
        <end position="89"/>
    </location>
</feature>
<sequence length="360" mass="40014">MDDPASDYHMEDHQINIDAVRTRLSSPIDVLFLPSSLGDQCRGPGGCPTDLFKTARDMSVTEGNAYLLAGSWLNCMLFMLEIFLVFRYFQLPSKPLLHRIGIAAIIFFRPSLQTLALILFATYGTASIEQLFFCYLYFNLTKRRILSGFLVFSVAVHLAFSYSSGALILANNTAQGSSFLTSKMGAIACAATDIMIATALVHTFARFEKTMTVRVSTQILLRRLMVFVFTSGVVVASVTSLEMVFLLRGIPAYSLFFYCQGRVYALTLLCNSLWGMPGQFTPSVNSDSGSVVTGVVFHSDYNDPTSRRNYDDRRHSEPTDMGLDRFAFLPSKSQAGLRLKRNIHGQAVRREDPTALGTTR</sequence>
<feature type="domain" description="DUF6534" evidence="2">
    <location>
        <begin position="190"/>
        <end position="270"/>
    </location>
</feature>
<dbReference type="Proteomes" id="UP000620124">
    <property type="component" value="Unassembled WGS sequence"/>
</dbReference>
<comment type="caution">
    <text evidence="3">The sequence shown here is derived from an EMBL/GenBank/DDBJ whole genome shotgun (WGS) entry which is preliminary data.</text>
</comment>
<keyword evidence="1" id="KW-0472">Membrane</keyword>
<accession>A0A8H7DD99</accession>
<evidence type="ECO:0000313" key="4">
    <source>
        <dbReference type="Proteomes" id="UP000620124"/>
    </source>
</evidence>
<gene>
    <name evidence="3" type="ORF">MVEN_00197400</name>
</gene>
<dbReference type="InterPro" id="IPR045339">
    <property type="entry name" value="DUF6534"/>
</dbReference>
<evidence type="ECO:0000256" key="1">
    <source>
        <dbReference type="SAM" id="Phobius"/>
    </source>
</evidence>
<dbReference type="AlphaFoldDB" id="A0A8H7DD99"/>
<feature type="transmembrane region" description="Helical" evidence="1">
    <location>
        <begin position="118"/>
        <end position="138"/>
    </location>
</feature>
<reference evidence="3" key="1">
    <citation type="submission" date="2020-05" db="EMBL/GenBank/DDBJ databases">
        <title>Mycena genomes resolve the evolution of fungal bioluminescence.</title>
        <authorList>
            <person name="Tsai I.J."/>
        </authorList>
    </citation>
    <scope>NUCLEOTIDE SEQUENCE</scope>
    <source>
        <strain evidence="3">CCC161011</strain>
    </source>
</reference>
<keyword evidence="1" id="KW-0812">Transmembrane</keyword>